<feature type="signal peptide" evidence="2">
    <location>
        <begin position="1"/>
        <end position="18"/>
    </location>
</feature>
<dbReference type="PANTHER" id="PTHR34883">
    <property type="entry name" value="SERINE-RICH PROTEIN, PUTATIVE-RELATED-RELATED"/>
    <property type="match status" value="1"/>
</dbReference>
<proteinExistence type="predicted"/>
<feature type="region of interest" description="Disordered" evidence="1">
    <location>
        <begin position="177"/>
        <end position="208"/>
    </location>
</feature>
<organism evidence="3 4">
    <name type="scientific">Madurella fahalii</name>
    <dbReference type="NCBI Taxonomy" id="1157608"/>
    <lineage>
        <taxon>Eukaryota</taxon>
        <taxon>Fungi</taxon>
        <taxon>Dikarya</taxon>
        <taxon>Ascomycota</taxon>
        <taxon>Pezizomycotina</taxon>
        <taxon>Sordariomycetes</taxon>
        <taxon>Sordariomycetidae</taxon>
        <taxon>Sordariales</taxon>
        <taxon>Sordariales incertae sedis</taxon>
        <taxon>Madurella</taxon>
    </lineage>
</organism>
<name>A0ABQ0GNV2_9PEZI</name>
<reference evidence="3 4" key="1">
    <citation type="submission" date="2024-09" db="EMBL/GenBank/DDBJ databases">
        <title>Itraconazole resistance in Madurella fahalii resulting from another homologue of gene encoding cytochrome P450 14-alpha sterol demethylase (CYP51).</title>
        <authorList>
            <person name="Yoshioka I."/>
            <person name="Fahal A.H."/>
            <person name="Kaneko S."/>
            <person name="Yaguchi T."/>
        </authorList>
    </citation>
    <scope>NUCLEOTIDE SEQUENCE [LARGE SCALE GENOMIC DNA]</scope>
    <source>
        <strain evidence="3 4">IFM 68171</strain>
    </source>
</reference>
<evidence type="ECO:0000313" key="4">
    <source>
        <dbReference type="Proteomes" id="UP001628179"/>
    </source>
</evidence>
<evidence type="ECO:0000313" key="3">
    <source>
        <dbReference type="EMBL" id="GAB1319404.1"/>
    </source>
</evidence>
<feature type="chain" id="PRO_5046069374" description="Extracellular serine-rich protein" evidence="2">
    <location>
        <begin position="19"/>
        <end position="231"/>
    </location>
</feature>
<dbReference type="SUPFAM" id="SSF49503">
    <property type="entry name" value="Cupredoxins"/>
    <property type="match status" value="1"/>
</dbReference>
<evidence type="ECO:0000256" key="1">
    <source>
        <dbReference type="SAM" id="MobiDB-lite"/>
    </source>
</evidence>
<evidence type="ECO:0008006" key="5">
    <source>
        <dbReference type="Google" id="ProtNLM"/>
    </source>
</evidence>
<dbReference type="GeneID" id="98180356"/>
<dbReference type="CDD" id="cd00920">
    <property type="entry name" value="Cupredoxin"/>
    <property type="match status" value="1"/>
</dbReference>
<dbReference type="Proteomes" id="UP001628179">
    <property type="component" value="Unassembled WGS sequence"/>
</dbReference>
<dbReference type="RefSeq" id="XP_070921134.1">
    <property type="nucleotide sequence ID" value="XM_071065033.1"/>
</dbReference>
<accession>A0ABQ0GNV2</accession>
<evidence type="ECO:0000256" key="2">
    <source>
        <dbReference type="SAM" id="SignalP"/>
    </source>
</evidence>
<dbReference type="Gene3D" id="2.60.40.420">
    <property type="entry name" value="Cupredoxins - blue copper proteins"/>
    <property type="match status" value="1"/>
</dbReference>
<dbReference type="InterPro" id="IPR052953">
    <property type="entry name" value="Ser-rich/MCO-related"/>
</dbReference>
<dbReference type="InterPro" id="IPR008972">
    <property type="entry name" value="Cupredoxin"/>
</dbReference>
<gene>
    <name evidence="3" type="ORF">MFIFM68171_09614</name>
</gene>
<sequence length="231" mass="23785">MLTSSKLLLVGIAAHATAAIIPVSVGRAGLRFDPAEIRGHMGDVIEFRFWPRNHSVVAGDFENACQPLEDGGFFSGFFPTALDTVNDRVFRVTITHDNPVPIYCSQNNGQHCKNGMVAVINPRDSGSQTLNAYRRLASEAGNATSPSGGHFGGEIVQVGGGQGTQTSIEFSTSVTTVTGHVPGETTSPTTTRTQTGTAATTTGTTEPTNGAGLAAAPVAGLLVAAAAAVFV</sequence>
<keyword evidence="4" id="KW-1185">Reference proteome</keyword>
<feature type="compositionally biased region" description="Low complexity" evidence="1">
    <location>
        <begin position="182"/>
        <end position="208"/>
    </location>
</feature>
<dbReference type="PANTHER" id="PTHR34883:SF15">
    <property type="entry name" value="EXTRACELLULAR SERINE-RICH PROTEIN"/>
    <property type="match status" value="1"/>
</dbReference>
<comment type="caution">
    <text evidence="3">The sequence shown here is derived from an EMBL/GenBank/DDBJ whole genome shotgun (WGS) entry which is preliminary data.</text>
</comment>
<dbReference type="EMBL" id="BAAFSV010000005">
    <property type="protein sequence ID" value="GAB1319404.1"/>
    <property type="molecule type" value="Genomic_DNA"/>
</dbReference>
<protein>
    <recommendedName>
        <fullName evidence="5">Extracellular serine-rich protein</fullName>
    </recommendedName>
</protein>
<keyword evidence="2" id="KW-0732">Signal</keyword>